<reference evidence="1 3" key="2">
    <citation type="submission" date="2017-12" db="EMBL/GenBank/DDBJ databases">
        <authorList>
            <person name="Hurst M.R.H."/>
        </authorList>
    </citation>
    <scope>NUCLEOTIDE SEQUENCE [LARGE SCALE GENOMIC DNA]</scope>
    <source>
        <strain evidence="1 3">TH11417</strain>
    </source>
</reference>
<accession>A0A2L0D6E2</accession>
<dbReference type="Proteomes" id="UP000238956">
    <property type="component" value="Chromosome"/>
</dbReference>
<dbReference type="Proteomes" id="UP000255411">
    <property type="component" value="Chromosome"/>
</dbReference>
<dbReference type="AlphaFoldDB" id="A0A2L0D6E2"/>
<dbReference type="EMBL" id="CP022601">
    <property type="protein sequence ID" value="AXJ14117.1"/>
    <property type="molecule type" value="Genomic_DNA"/>
</dbReference>
<evidence type="ECO:0000313" key="1">
    <source>
        <dbReference type="EMBL" id="AUW97392.1"/>
    </source>
</evidence>
<dbReference type="EMBL" id="CP025536">
    <property type="protein sequence ID" value="AUW97392.1"/>
    <property type="molecule type" value="Genomic_DNA"/>
</dbReference>
<organism evidence="1 3">
    <name type="scientific">Streptococcus pluranimalium</name>
    <dbReference type="NCBI Taxonomy" id="82348"/>
    <lineage>
        <taxon>Bacteria</taxon>
        <taxon>Bacillati</taxon>
        <taxon>Bacillota</taxon>
        <taxon>Bacilli</taxon>
        <taxon>Lactobacillales</taxon>
        <taxon>Streptococcaceae</taxon>
        <taxon>Streptococcus</taxon>
    </lineage>
</organism>
<dbReference type="KEGG" id="splr:C0J00_09915"/>
<gene>
    <name evidence="1" type="ORF">C0J00_09915</name>
    <name evidence="2" type="ORF">Sp14A_22350</name>
</gene>
<evidence type="ECO:0000313" key="4">
    <source>
        <dbReference type="Proteomes" id="UP000255411"/>
    </source>
</evidence>
<keyword evidence="3" id="KW-1185">Reference proteome</keyword>
<protein>
    <submittedName>
        <fullName evidence="1">Uncharacterized protein</fullName>
    </submittedName>
</protein>
<reference evidence="1 3" key="3">
    <citation type="submission" date="2018-02" db="EMBL/GenBank/DDBJ databases">
        <title>Whole genome sequencing analysis of Streptococcus pluranimalium isolated from cattle infected mastitis in China.</title>
        <authorList>
            <person name="Zhang J.-R."/>
            <person name="Hu G.-Z."/>
        </authorList>
    </citation>
    <scope>NUCLEOTIDE SEQUENCE [LARGE SCALE GENOMIC DNA]</scope>
    <source>
        <strain evidence="1 3">TH11417</strain>
    </source>
</reference>
<name>A0A2L0D6E2_9STRE</name>
<evidence type="ECO:0000313" key="2">
    <source>
        <dbReference type="EMBL" id="AXJ14117.1"/>
    </source>
</evidence>
<dbReference type="RefSeq" id="WP_104968696.1">
    <property type="nucleotide sequence ID" value="NZ_CP022601.1"/>
</dbReference>
<dbReference type="GeneID" id="98394222"/>
<proteinExistence type="predicted"/>
<evidence type="ECO:0000313" key="3">
    <source>
        <dbReference type="Proteomes" id="UP000238956"/>
    </source>
</evidence>
<reference evidence="2 4" key="1">
    <citation type="submission" date="2017-07" db="EMBL/GenBank/DDBJ databases">
        <title>Streptococcus pluranimalium as cause of bovine abortion.</title>
        <authorList>
            <person name="Rodriguez Campos S."/>
            <person name="Gobeli Brawand S."/>
            <person name="Brodard I."/>
            <person name="Rychener L."/>
            <person name="Perreten V."/>
        </authorList>
    </citation>
    <scope>NUCLEOTIDE SEQUENCE [LARGE SCALE GENOMIC DNA]</scope>
    <source>
        <strain evidence="2 4">14A0014</strain>
    </source>
</reference>
<sequence length="93" mass="10397">MGVVGDFVIGKKDLKDVKKELDKMLVTNVHAPRKKSRRRSIVSKYNEEIDTKASTAKASITAISGQLDTAIKGQFRTKIETVLDNNSKKYDDI</sequence>